<protein>
    <submittedName>
        <fullName evidence="2">Uncharacterized protein</fullName>
    </submittedName>
</protein>
<feature type="compositionally biased region" description="Basic residues" evidence="1">
    <location>
        <begin position="77"/>
        <end position="96"/>
    </location>
</feature>
<accession>A0A812PLQ8</accession>
<evidence type="ECO:0000256" key="1">
    <source>
        <dbReference type="SAM" id="MobiDB-lite"/>
    </source>
</evidence>
<dbReference type="AlphaFoldDB" id="A0A812PLQ8"/>
<evidence type="ECO:0000313" key="2">
    <source>
        <dbReference type="EMBL" id="CAE7348242.1"/>
    </source>
</evidence>
<feature type="region of interest" description="Disordered" evidence="1">
    <location>
        <begin position="54"/>
        <end position="118"/>
    </location>
</feature>
<proteinExistence type="predicted"/>
<dbReference type="Proteomes" id="UP000604046">
    <property type="component" value="Unassembled WGS sequence"/>
</dbReference>
<keyword evidence="3" id="KW-1185">Reference proteome</keyword>
<name>A0A812PLQ8_9DINO</name>
<gene>
    <name evidence="2" type="ORF">SNAT2548_LOCUS18287</name>
</gene>
<dbReference type="EMBL" id="CAJNDS010002140">
    <property type="protein sequence ID" value="CAE7348242.1"/>
    <property type="molecule type" value="Genomic_DNA"/>
</dbReference>
<evidence type="ECO:0000313" key="3">
    <source>
        <dbReference type="Proteomes" id="UP000604046"/>
    </source>
</evidence>
<reference evidence="2" key="1">
    <citation type="submission" date="2021-02" db="EMBL/GenBank/DDBJ databases">
        <authorList>
            <person name="Dougan E. K."/>
            <person name="Rhodes N."/>
            <person name="Thang M."/>
            <person name="Chan C."/>
        </authorList>
    </citation>
    <scope>NUCLEOTIDE SEQUENCE</scope>
</reference>
<sequence length="267" mass="29452">MSKNPDVFIFKGAAECRLVCHGLPLADWFYSSLALNKVFEIRDRFGMVNGRFSRSGVLSDEGRTPRGGDGDDLRTPRPGRKAKVNKSAKKGAKGKVRVAVGDGKGGSEQLEQKESAEKGPLPFHIISWSSQKQGQRCAAQNLEQQPEDQVRQVAELEGCGSPMSVGPRWETDGPPEHCLFLDLGAEAEISRVKLRCSGTLYDPKSVTVMRAVIGVLEVVKEHRMAEEEHFPSTCIPQQVSQELGGMNQALFNFPDVIYKFFLLFNIG</sequence>
<organism evidence="2 3">
    <name type="scientific">Symbiodinium natans</name>
    <dbReference type="NCBI Taxonomy" id="878477"/>
    <lineage>
        <taxon>Eukaryota</taxon>
        <taxon>Sar</taxon>
        <taxon>Alveolata</taxon>
        <taxon>Dinophyceae</taxon>
        <taxon>Suessiales</taxon>
        <taxon>Symbiodiniaceae</taxon>
        <taxon>Symbiodinium</taxon>
    </lineage>
</organism>
<feature type="compositionally biased region" description="Basic and acidic residues" evidence="1">
    <location>
        <begin position="60"/>
        <end position="75"/>
    </location>
</feature>
<dbReference type="OrthoDB" id="10615555at2759"/>
<comment type="caution">
    <text evidence="2">The sequence shown here is derived from an EMBL/GenBank/DDBJ whole genome shotgun (WGS) entry which is preliminary data.</text>
</comment>